<dbReference type="GO" id="GO:0004340">
    <property type="term" value="F:glucokinase activity"/>
    <property type="evidence" value="ECO:0007669"/>
    <property type="project" value="UniProtKB-UniRule"/>
</dbReference>
<dbReference type="PANTHER" id="PTHR47690:SF1">
    <property type="entry name" value="GLUCOKINASE"/>
    <property type="match status" value="1"/>
</dbReference>
<dbReference type="GO" id="GO:0005829">
    <property type="term" value="C:cytosol"/>
    <property type="evidence" value="ECO:0007669"/>
    <property type="project" value="TreeGrafter"/>
</dbReference>
<reference evidence="5 7" key="1">
    <citation type="submission" date="2021-03" db="EMBL/GenBank/DDBJ databases">
        <title>Draft genome and methylome analysis of Thiotrix fructosivoruns ATCC 49748.</title>
        <authorList>
            <person name="Fomenkov A."/>
            <person name="Grabovich M.Y."/>
            <person name="Roberts R.J."/>
        </authorList>
    </citation>
    <scope>NUCLEOTIDE SEQUENCE [LARGE SCALE GENOMIC DNA]</scope>
    <source>
        <strain evidence="5 7">ATCC 49748</strain>
    </source>
</reference>
<keyword evidence="3" id="KW-0324">Glycolysis</keyword>
<dbReference type="InterPro" id="IPR043129">
    <property type="entry name" value="ATPase_NBD"/>
</dbReference>
<dbReference type="RefSeq" id="WP_207251737.1">
    <property type="nucleotide sequence ID" value="NZ_JAFMPM010000007.1"/>
</dbReference>
<keyword evidence="7" id="KW-1185">Reference proteome</keyword>
<evidence type="ECO:0000256" key="4">
    <source>
        <dbReference type="RuleBase" id="RU004046"/>
    </source>
</evidence>
<dbReference type="Proteomes" id="UP000664466">
    <property type="component" value="Unassembled WGS sequence"/>
</dbReference>
<dbReference type="Gene3D" id="3.30.420.40">
    <property type="match status" value="1"/>
</dbReference>
<keyword evidence="2 3" id="KW-0418">Kinase</keyword>
<protein>
    <recommendedName>
        <fullName evidence="3">Glucokinase</fullName>
        <ecNumber evidence="3">2.7.1.2</ecNumber>
    </recommendedName>
    <alternativeName>
        <fullName evidence="3">Glucose kinase</fullName>
    </alternativeName>
</protein>
<keyword evidence="3" id="KW-0547">Nucleotide-binding</keyword>
<keyword evidence="1 3" id="KW-0808">Transferase</keyword>
<evidence type="ECO:0000256" key="2">
    <source>
        <dbReference type="ARBA" id="ARBA00022777"/>
    </source>
</evidence>
<dbReference type="NCBIfam" id="TIGR00749">
    <property type="entry name" value="glk"/>
    <property type="match status" value="1"/>
</dbReference>
<reference evidence="6" key="2">
    <citation type="submission" date="2021-04" db="EMBL/GenBank/DDBJ databases">
        <title>Complete Genome and methylome analysis of Thiothrix fructosivorans ATCC 49748.</title>
        <authorList>
            <person name="Fomenkov A."/>
            <person name="Sun L."/>
            <person name="Vincze T."/>
            <person name="Grabovich M.Y."/>
            <person name="Roberts R.J."/>
        </authorList>
    </citation>
    <scope>NUCLEOTIDE SEQUENCE</scope>
    <source>
        <strain evidence="6">ATCC 49748</strain>
    </source>
</reference>
<dbReference type="Gene3D" id="3.40.367.20">
    <property type="match status" value="1"/>
</dbReference>
<dbReference type="GO" id="GO:0005536">
    <property type="term" value="F:D-glucose binding"/>
    <property type="evidence" value="ECO:0007669"/>
    <property type="project" value="InterPro"/>
</dbReference>
<dbReference type="PANTHER" id="PTHR47690">
    <property type="entry name" value="GLUCOKINASE"/>
    <property type="match status" value="1"/>
</dbReference>
<evidence type="ECO:0000256" key="1">
    <source>
        <dbReference type="ARBA" id="ARBA00022679"/>
    </source>
</evidence>
<keyword evidence="3" id="KW-0067">ATP-binding</keyword>
<comment type="similarity">
    <text evidence="3 4">Belongs to the bacterial glucokinase family.</text>
</comment>
<comment type="catalytic activity">
    <reaction evidence="3">
        <text>D-glucose + ATP = D-glucose 6-phosphate + ADP + H(+)</text>
        <dbReference type="Rhea" id="RHEA:17825"/>
        <dbReference type="ChEBI" id="CHEBI:4167"/>
        <dbReference type="ChEBI" id="CHEBI:15378"/>
        <dbReference type="ChEBI" id="CHEBI:30616"/>
        <dbReference type="ChEBI" id="CHEBI:61548"/>
        <dbReference type="ChEBI" id="CHEBI:456216"/>
        <dbReference type="EC" id="2.7.1.2"/>
    </reaction>
</comment>
<dbReference type="EC" id="2.7.1.2" evidence="3"/>
<dbReference type="GO" id="GO:0005524">
    <property type="term" value="F:ATP binding"/>
    <property type="evidence" value="ECO:0007669"/>
    <property type="project" value="UniProtKB-UniRule"/>
</dbReference>
<dbReference type="HAMAP" id="MF_00524">
    <property type="entry name" value="Glucokinase"/>
    <property type="match status" value="1"/>
</dbReference>
<accession>A0A8B0SKT5</accession>
<dbReference type="EMBL" id="JAFMPM010000007">
    <property type="protein sequence ID" value="MBO0614007.1"/>
    <property type="molecule type" value="Genomic_DNA"/>
</dbReference>
<evidence type="ECO:0000313" key="5">
    <source>
        <dbReference type="EMBL" id="MBO0614007.1"/>
    </source>
</evidence>
<dbReference type="AlphaFoldDB" id="A0A8B0SKT5"/>
<sequence length="332" mass="34864">MFVALVMDIGGTNIRLGLLKQGEYIPTYIQAYKINAFAHLADVIALFLESAPAHQITDAAISVATPVMGDYIKLTNHSWQFSIAAVRAQFGWQRLKVVNDFAALALSLPLLHPHELQQIGGGEADAAGVIGLLGAGTGLGVSGLVATPEGWYPLSGEGGHVTLGARNARELAIFSHFWAKYGHMSAERLLSGTGLVEVYQVVCALDGVPAEALDAAAISQRAIAQSCVVCAEVMALFCECLGVVAGNLVLSLGATGGLYIGGGIIPQLGDFFVNSTFRQAFEAHGRFRAYLEAVPVYVIHADQAALRGAAHSLDSRFIRLGVNCITGGVGTC</sequence>
<feature type="binding site" evidence="3">
    <location>
        <begin position="7"/>
        <end position="12"/>
    </location>
    <ligand>
        <name>ATP</name>
        <dbReference type="ChEBI" id="CHEBI:30616"/>
    </ligand>
</feature>
<dbReference type="EMBL" id="CP072748">
    <property type="protein sequence ID" value="QTX10367.1"/>
    <property type="molecule type" value="Genomic_DNA"/>
</dbReference>
<name>A0A8B0SKT5_9GAMM</name>
<dbReference type="SUPFAM" id="SSF53067">
    <property type="entry name" value="Actin-like ATPase domain"/>
    <property type="match status" value="1"/>
</dbReference>
<dbReference type="GO" id="GO:0006096">
    <property type="term" value="P:glycolytic process"/>
    <property type="evidence" value="ECO:0007669"/>
    <property type="project" value="UniProtKB-UniRule"/>
</dbReference>
<dbReference type="InterPro" id="IPR003836">
    <property type="entry name" value="Glucokinase"/>
</dbReference>
<evidence type="ECO:0000313" key="7">
    <source>
        <dbReference type="Proteomes" id="UP000664466"/>
    </source>
</evidence>
<keyword evidence="3" id="KW-0963">Cytoplasm</keyword>
<dbReference type="InterPro" id="IPR050201">
    <property type="entry name" value="Bacterial_glucokinase"/>
</dbReference>
<proteinExistence type="inferred from homology"/>
<evidence type="ECO:0000256" key="3">
    <source>
        <dbReference type="HAMAP-Rule" id="MF_00524"/>
    </source>
</evidence>
<comment type="subcellular location">
    <subcellularLocation>
        <location evidence="3">Cytoplasm</location>
    </subcellularLocation>
</comment>
<evidence type="ECO:0000313" key="6">
    <source>
        <dbReference type="EMBL" id="QTX10367.1"/>
    </source>
</evidence>
<dbReference type="Pfam" id="PF02685">
    <property type="entry name" value="Glucokinase"/>
    <property type="match status" value="1"/>
</dbReference>
<gene>
    <name evidence="3 6" type="primary">glk</name>
    <name evidence="6" type="ORF">J1836_017570</name>
    <name evidence="5" type="ORF">J1836_13940</name>
</gene>
<dbReference type="CDD" id="cd24008">
    <property type="entry name" value="ASKHA_NBD_GLK"/>
    <property type="match status" value="1"/>
</dbReference>
<organism evidence="6">
    <name type="scientific">Thiothrix fructosivorans</name>
    <dbReference type="NCBI Taxonomy" id="111770"/>
    <lineage>
        <taxon>Bacteria</taxon>
        <taxon>Pseudomonadati</taxon>
        <taxon>Pseudomonadota</taxon>
        <taxon>Gammaproteobacteria</taxon>
        <taxon>Thiotrichales</taxon>
        <taxon>Thiotrichaceae</taxon>
        <taxon>Thiothrix</taxon>
    </lineage>
</organism>